<dbReference type="GO" id="GO:0005737">
    <property type="term" value="C:cytoplasm"/>
    <property type="evidence" value="ECO:0007669"/>
    <property type="project" value="UniProtKB-SubCell"/>
</dbReference>
<dbReference type="InterPro" id="IPR020003">
    <property type="entry name" value="ATPase_a/bsu_AS"/>
</dbReference>
<evidence type="ECO:0000256" key="7">
    <source>
        <dbReference type="ARBA" id="ARBA00022967"/>
    </source>
</evidence>
<keyword evidence="2" id="KW-0813">Transport</keyword>
<dbReference type="Pfam" id="PF00006">
    <property type="entry name" value="ATP-synt_ab"/>
    <property type="match status" value="1"/>
</dbReference>
<evidence type="ECO:0000256" key="1">
    <source>
        <dbReference type="ARBA" id="ARBA00004496"/>
    </source>
</evidence>
<evidence type="ECO:0000313" key="11">
    <source>
        <dbReference type="Proteomes" id="UP000005297"/>
    </source>
</evidence>
<feature type="domain" description="AAA+ ATPase" evidence="9">
    <location>
        <begin position="164"/>
        <end position="348"/>
    </location>
</feature>
<evidence type="ECO:0000313" key="10">
    <source>
        <dbReference type="EMBL" id="EAU54692.1"/>
    </source>
</evidence>
<dbReference type="GO" id="GO:0030254">
    <property type="term" value="P:protein secretion by the type III secretion system"/>
    <property type="evidence" value="ECO:0007669"/>
    <property type="project" value="InterPro"/>
</dbReference>
<dbReference type="GO" id="GO:0030257">
    <property type="term" value="C:type III protein secretion system complex"/>
    <property type="evidence" value="ECO:0007669"/>
    <property type="project" value="InterPro"/>
</dbReference>
<keyword evidence="7" id="KW-1278">Translocase</keyword>
<organism evidence="10 11">
    <name type="scientific">Mariprofundus ferrooxydans PV-1</name>
    <dbReference type="NCBI Taxonomy" id="314345"/>
    <lineage>
        <taxon>Bacteria</taxon>
        <taxon>Pseudomonadati</taxon>
        <taxon>Pseudomonadota</taxon>
        <taxon>Candidatius Mariprofundia</taxon>
        <taxon>Mariprofundales</taxon>
        <taxon>Mariprofundaceae</taxon>
        <taxon>Mariprofundus</taxon>
    </lineage>
</organism>
<dbReference type="SMART" id="SM00382">
    <property type="entry name" value="AAA"/>
    <property type="match status" value="1"/>
</dbReference>
<dbReference type="PANTHER" id="PTHR15184:SF9">
    <property type="entry name" value="SPI-1 TYPE 3 SECRETION SYSTEM ATPASE"/>
    <property type="match status" value="1"/>
</dbReference>
<name>Q0EZL2_9PROT</name>
<keyword evidence="11" id="KW-1185">Reference proteome</keyword>
<dbReference type="GO" id="GO:0008564">
    <property type="term" value="F:protein-exporting ATPase activity"/>
    <property type="evidence" value="ECO:0007669"/>
    <property type="project" value="UniProtKB-EC"/>
</dbReference>
<dbReference type="GO" id="GO:0016887">
    <property type="term" value="F:ATP hydrolysis activity"/>
    <property type="evidence" value="ECO:0007669"/>
    <property type="project" value="InterPro"/>
</dbReference>
<proteinExistence type="predicted"/>
<gene>
    <name evidence="10" type="ORF">SPV1_13949</name>
</gene>
<evidence type="ECO:0000259" key="9">
    <source>
        <dbReference type="SMART" id="SM00382"/>
    </source>
</evidence>
<keyword evidence="5" id="KW-0067">ATP-binding</keyword>
<dbReference type="FunCoup" id="Q0EZL2">
    <property type="interactions" value="129"/>
</dbReference>
<dbReference type="AlphaFoldDB" id="Q0EZL2"/>
<accession>Q0EZL2</accession>
<evidence type="ECO:0000256" key="4">
    <source>
        <dbReference type="ARBA" id="ARBA00022741"/>
    </source>
</evidence>
<dbReference type="InterPro" id="IPR040627">
    <property type="entry name" value="T3SS_ATPase_C"/>
</dbReference>
<dbReference type="Pfam" id="PF18269">
    <property type="entry name" value="T3SS_ATPase_C"/>
    <property type="match status" value="1"/>
</dbReference>
<evidence type="ECO:0000256" key="2">
    <source>
        <dbReference type="ARBA" id="ARBA00022448"/>
    </source>
</evidence>
<comment type="catalytic activity">
    <reaction evidence="8">
        <text>ATP + H2O + cellular proteinSide 1 = ADP + phosphate + cellular proteinSide 2.</text>
        <dbReference type="EC" id="7.4.2.8"/>
    </reaction>
</comment>
<dbReference type="InterPro" id="IPR005714">
    <property type="entry name" value="ATPase_T3SS_FliI/YscN"/>
</dbReference>
<dbReference type="PROSITE" id="PS00152">
    <property type="entry name" value="ATPASE_ALPHA_BETA"/>
    <property type="match status" value="1"/>
</dbReference>
<dbReference type="HOGENOM" id="CLU_022398_5_1_0"/>
<sequence length="471" mass="51253">MTDIALWNSTQRRKVLEDAHKPVLFPVRGKVYKVLGPMLEATGLKASIGHACNICCSIGHSIEAEIVGFRGEHTLLMPVGSTRGIAPGDPIEPLSTTPSIRVGPHLLGRVLDAQGNPMDEYALSNLGTLFPLHGTRLNPFTRHTIDAPMQLGVRAIDACMPMGWGQRMGLFAGAGVGKSTLLGMLARNSDAEVNVIALVGERSREVREFLDQALGSEALQHSVVIVATSDMPPVLRVRAAHMATTIAEAFREQGKRVLLLMDSLTRVAQAQREIGLMLGEPPASKGYTPSCFSILAELLERSGPGTAQGGDISAFYTVLVEGDDMRADPIADSAMSVLDGHILLDRKLAEQGHFPAINVLRSISRLDTQLMNNEQMQAARMLRRKMSIFERMEDMISIGAYEQGSNPELDNIIDNLQEIKGFLQQTSNSCSAREDSAQRLLELVSKMSYGENMHEARNVQNFGSAQRSGTQ</sequence>
<evidence type="ECO:0000256" key="6">
    <source>
        <dbReference type="ARBA" id="ARBA00022927"/>
    </source>
</evidence>
<dbReference type="STRING" id="314344.AL013_11915"/>
<reference evidence="10 11" key="1">
    <citation type="submission" date="2006-09" db="EMBL/GenBank/DDBJ databases">
        <authorList>
            <person name="Emerson D."/>
            <person name="Ferriera S."/>
            <person name="Johnson J."/>
            <person name="Kravitz S."/>
            <person name="Halpern A."/>
            <person name="Remington K."/>
            <person name="Beeson K."/>
            <person name="Tran B."/>
            <person name="Rogers Y.-H."/>
            <person name="Friedman R."/>
            <person name="Venter J.C."/>
        </authorList>
    </citation>
    <scope>NUCLEOTIDE SEQUENCE [LARGE SCALE GENOMIC DNA]</scope>
    <source>
        <strain evidence="10 11">PV-1</strain>
    </source>
</reference>
<keyword evidence="3" id="KW-0963">Cytoplasm</keyword>
<keyword evidence="4" id="KW-0547">Nucleotide-binding</keyword>
<dbReference type="Gene3D" id="3.40.50.12240">
    <property type="match status" value="1"/>
</dbReference>
<dbReference type="InterPro" id="IPR050053">
    <property type="entry name" value="ATPase_alpha/beta_chains"/>
</dbReference>
<dbReference type="CDD" id="cd01136">
    <property type="entry name" value="ATPase_flagellum-secretory_path_III"/>
    <property type="match status" value="1"/>
</dbReference>
<dbReference type="GO" id="GO:0046933">
    <property type="term" value="F:proton-transporting ATP synthase activity, rotational mechanism"/>
    <property type="evidence" value="ECO:0007669"/>
    <property type="project" value="TreeGrafter"/>
</dbReference>
<dbReference type="SUPFAM" id="SSF52540">
    <property type="entry name" value="P-loop containing nucleoside triphosphate hydrolases"/>
    <property type="match status" value="1"/>
</dbReference>
<evidence type="ECO:0000256" key="5">
    <source>
        <dbReference type="ARBA" id="ARBA00022840"/>
    </source>
</evidence>
<dbReference type="InterPro" id="IPR003593">
    <property type="entry name" value="AAA+_ATPase"/>
</dbReference>
<dbReference type="CDD" id="cd18117">
    <property type="entry name" value="ATP-synt_flagellum-secretory_path_III_N"/>
    <property type="match status" value="1"/>
</dbReference>
<evidence type="ECO:0000256" key="3">
    <source>
        <dbReference type="ARBA" id="ARBA00022490"/>
    </source>
</evidence>
<comment type="caution">
    <text evidence="10">The sequence shown here is derived from an EMBL/GenBank/DDBJ whole genome shotgun (WGS) entry which is preliminary data.</text>
</comment>
<dbReference type="OrthoDB" id="5288038at2"/>
<dbReference type="PANTHER" id="PTHR15184">
    <property type="entry name" value="ATP SYNTHASE"/>
    <property type="match status" value="1"/>
</dbReference>
<keyword evidence="6" id="KW-0653">Protein transport</keyword>
<evidence type="ECO:0000256" key="8">
    <source>
        <dbReference type="ARBA" id="ARBA00034006"/>
    </source>
</evidence>
<protein>
    <submittedName>
        <fullName evidence="10">Flagellum-specific ATP synthase</fullName>
    </submittedName>
</protein>
<dbReference type="InterPro" id="IPR027417">
    <property type="entry name" value="P-loop_NTPase"/>
</dbReference>
<comment type="subcellular location">
    <subcellularLocation>
        <location evidence="1">Cytoplasm</location>
    </subcellularLocation>
</comment>
<dbReference type="InterPro" id="IPR000194">
    <property type="entry name" value="ATPase_F1/V1/A1_a/bsu_nucl-bd"/>
</dbReference>
<dbReference type="eggNOG" id="COG1157">
    <property type="taxonomic scope" value="Bacteria"/>
</dbReference>
<dbReference type="InParanoid" id="Q0EZL2"/>
<dbReference type="NCBIfam" id="TIGR01026">
    <property type="entry name" value="fliI_yscN"/>
    <property type="match status" value="1"/>
</dbReference>
<dbReference type="Pfam" id="PF02874">
    <property type="entry name" value="ATP-synt_ab_N"/>
    <property type="match status" value="1"/>
</dbReference>
<dbReference type="EMBL" id="AATS01000006">
    <property type="protein sequence ID" value="EAU54692.1"/>
    <property type="molecule type" value="Genomic_DNA"/>
</dbReference>
<dbReference type="GO" id="GO:0005524">
    <property type="term" value="F:ATP binding"/>
    <property type="evidence" value="ECO:0007669"/>
    <property type="project" value="UniProtKB-KW"/>
</dbReference>
<dbReference type="Proteomes" id="UP000005297">
    <property type="component" value="Unassembled WGS sequence"/>
</dbReference>
<dbReference type="InterPro" id="IPR004100">
    <property type="entry name" value="ATPase_F1/V1/A1_a/bsu_N"/>
</dbReference>
<dbReference type="FunFam" id="3.40.50.12240:FF:000002">
    <property type="entry name" value="Flagellum-specific ATP synthase FliI"/>
    <property type="match status" value="1"/>
</dbReference>
<dbReference type="RefSeq" id="WP_009850302.1">
    <property type="nucleotide sequence ID" value="NZ_DS022294.1"/>
</dbReference>